<evidence type="ECO:0000259" key="2">
    <source>
        <dbReference type="Pfam" id="PF01583"/>
    </source>
</evidence>
<keyword evidence="4" id="KW-1185">Reference proteome</keyword>
<evidence type="ECO:0000313" key="3">
    <source>
        <dbReference type="EMBL" id="AZN38322.1"/>
    </source>
</evidence>
<feature type="domain" description="APS kinase" evidence="2">
    <location>
        <begin position="5"/>
        <end position="79"/>
    </location>
</feature>
<sequence length="271" mass="31479">MQKNGKLILVEGLCGTGKSTLAERLHRYLQQQGISSHFYDEGAKGHPVSLNWHAFFREEEYAELLERYPSVAEEIRSRAISGDHNYLIPYRDVTAFNEPESEALRAELKARELCWTDSPVATLSEFTHAIERHWSRFAERVSATDDVCVLEAVFLQHQIHDLLKHYQADDVQIEQHIRRIADKIAALDPVLIYLAQPSVREQQTWISSVRSKPHYATEDNISFMEKRKQIELQLLERMPLPAFTINNVNRDWDEVFRRMVEVIAPRLISNA</sequence>
<gene>
    <name evidence="3" type="ORF">EJC50_00495</name>
</gene>
<evidence type="ECO:0000256" key="1">
    <source>
        <dbReference type="ARBA" id="ARBA00022679"/>
    </source>
</evidence>
<keyword evidence="3" id="KW-0418">Kinase</keyword>
<dbReference type="InterPro" id="IPR059117">
    <property type="entry name" value="APS_kinase_dom"/>
</dbReference>
<dbReference type="RefSeq" id="WP_126011358.1">
    <property type="nucleotide sequence ID" value="NZ_CP034437.1"/>
</dbReference>
<dbReference type="KEGG" id="palb:EJC50_00495"/>
<dbReference type="EMBL" id="CP034437">
    <property type="protein sequence ID" value="AZN38322.1"/>
    <property type="molecule type" value="Genomic_DNA"/>
</dbReference>
<evidence type="ECO:0000313" key="4">
    <source>
        <dbReference type="Proteomes" id="UP000272528"/>
    </source>
</evidence>
<dbReference type="EC" id="2.7.1.25" evidence="3"/>
<keyword evidence="1 3" id="KW-0808">Transferase</keyword>
<accession>A0A3S8ZXZ0</accession>
<dbReference type="OrthoDB" id="8211253at2"/>
<dbReference type="Gene3D" id="3.40.50.300">
    <property type="entry name" value="P-loop containing nucleotide triphosphate hydrolases"/>
    <property type="match status" value="1"/>
</dbReference>
<organism evidence="3 4">
    <name type="scientific">Paenibacillus albus</name>
    <dbReference type="NCBI Taxonomy" id="2495582"/>
    <lineage>
        <taxon>Bacteria</taxon>
        <taxon>Bacillati</taxon>
        <taxon>Bacillota</taxon>
        <taxon>Bacilli</taxon>
        <taxon>Bacillales</taxon>
        <taxon>Paenibacillaceae</taxon>
        <taxon>Paenibacillus</taxon>
    </lineage>
</organism>
<proteinExistence type="predicted"/>
<reference evidence="4" key="1">
    <citation type="submission" date="2018-12" db="EMBL/GenBank/DDBJ databases">
        <title>Genome sequence of Peanibacillus sp.</title>
        <authorList>
            <person name="Subramani G."/>
            <person name="Srinivasan S."/>
            <person name="Kim M.K."/>
        </authorList>
    </citation>
    <scope>NUCLEOTIDE SEQUENCE [LARGE SCALE GENOMIC DNA]</scope>
    <source>
        <strain evidence="4">18JY67-1</strain>
    </source>
</reference>
<dbReference type="SUPFAM" id="SSF52540">
    <property type="entry name" value="P-loop containing nucleoside triphosphate hydrolases"/>
    <property type="match status" value="1"/>
</dbReference>
<dbReference type="InterPro" id="IPR027417">
    <property type="entry name" value="P-loop_NTPase"/>
</dbReference>
<dbReference type="Proteomes" id="UP000272528">
    <property type="component" value="Chromosome"/>
</dbReference>
<dbReference type="Pfam" id="PF01583">
    <property type="entry name" value="APS_kinase"/>
    <property type="match status" value="1"/>
</dbReference>
<name>A0A3S8ZXZ0_9BACL</name>
<dbReference type="AlphaFoldDB" id="A0A3S8ZXZ0"/>
<protein>
    <submittedName>
        <fullName evidence="3">Adenylyl-sulfate kinase</fullName>
        <ecNumber evidence="3">2.7.1.25</ecNumber>
    </submittedName>
</protein>
<dbReference type="GO" id="GO:0004020">
    <property type="term" value="F:adenylylsulfate kinase activity"/>
    <property type="evidence" value="ECO:0007669"/>
    <property type="project" value="UniProtKB-EC"/>
</dbReference>